<keyword evidence="2" id="KW-1185">Reference proteome</keyword>
<dbReference type="EMBL" id="JABEBT010000073">
    <property type="protein sequence ID" value="KAF7633614.1"/>
    <property type="molecule type" value="Genomic_DNA"/>
</dbReference>
<dbReference type="OrthoDB" id="4078635at2759"/>
<comment type="caution">
    <text evidence="1">The sequence shown here is derived from an EMBL/GenBank/DDBJ whole genome shotgun (WGS) entry which is preliminary data.</text>
</comment>
<evidence type="ECO:0000313" key="2">
    <source>
        <dbReference type="Proteomes" id="UP000605970"/>
    </source>
</evidence>
<protein>
    <submittedName>
        <fullName evidence="1">Uncharacterized protein</fullName>
    </submittedName>
</protein>
<name>A0A8S9ZJK6_9BILA</name>
<sequence length="73" mass="8981">MCWKRLQISTPIEAELLVYILRINWDRRKEMWTYGRDIDERDHPFIDKKCWKKVEGFYRLREDNAIQSCIGTC</sequence>
<gene>
    <name evidence="1" type="ORF">Mgra_00007020</name>
</gene>
<dbReference type="AlphaFoldDB" id="A0A8S9ZJK6"/>
<accession>A0A8S9ZJK6</accession>
<evidence type="ECO:0000313" key="1">
    <source>
        <dbReference type="EMBL" id="KAF7633614.1"/>
    </source>
</evidence>
<dbReference type="Proteomes" id="UP000605970">
    <property type="component" value="Unassembled WGS sequence"/>
</dbReference>
<organism evidence="1 2">
    <name type="scientific">Meloidogyne graminicola</name>
    <dbReference type="NCBI Taxonomy" id="189291"/>
    <lineage>
        <taxon>Eukaryota</taxon>
        <taxon>Metazoa</taxon>
        <taxon>Ecdysozoa</taxon>
        <taxon>Nematoda</taxon>
        <taxon>Chromadorea</taxon>
        <taxon>Rhabditida</taxon>
        <taxon>Tylenchina</taxon>
        <taxon>Tylenchomorpha</taxon>
        <taxon>Tylenchoidea</taxon>
        <taxon>Meloidogynidae</taxon>
        <taxon>Meloidogyninae</taxon>
        <taxon>Meloidogyne</taxon>
    </lineage>
</organism>
<reference evidence="1" key="1">
    <citation type="journal article" date="2020" name="Ecol. Evol.">
        <title>Genome structure and content of the rice root-knot nematode (Meloidogyne graminicola).</title>
        <authorList>
            <person name="Phan N.T."/>
            <person name="Danchin E.G.J."/>
            <person name="Klopp C."/>
            <person name="Perfus-Barbeoch L."/>
            <person name="Kozlowski D.K."/>
            <person name="Koutsovoulos G.D."/>
            <person name="Lopez-Roques C."/>
            <person name="Bouchez O."/>
            <person name="Zahm M."/>
            <person name="Besnard G."/>
            <person name="Bellafiore S."/>
        </authorList>
    </citation>
    <scope>NUCLEOTIDE SEQUENCE</scope>
    <source>
        <strain evidence="1">VN-18</strain>
    </source>
</reference>
<proteinExistence type="predicted"/>